<organism evidence="3 4">
    <name type="scientific">Globisporangium ultimum (strain ATCC 200006 / CBS 805.95 / DAOM BR144)</name>
    <name type="common">Pythium ultimum</name>
    <dbReference type="NCBI Taxonomy" id="431595"/>
    <lineage>
        <taxon>Eukaryota</taxon>
        <taxon>Sar</taxon>
        <taxon>Stramenopiles</taxon>
        <taxon>Oomycota</taxon>
        <taxon>Peronosporomycetes</taxon>
        <taxon>Pythiales</taxon>
        <taxon>Pythiaceae</taxon>
        <taxon>Globisporangium</taxon>
    </lineage>
</organism>
<evidence type="ECO:0000256" key="2">
    <source>
        <dbReference type="ARBA" id="ARBA00023134"/>
    </source>
</evidence>
<reference evidence="3" key="3">
    <citation type="submission" date="2015-02" db="UniProtKB">
        <authorList>
            <consortium name="EnsemblProtists"/>
        </authorList>
    </citation>
    <scope>IDENTIFICATION</scope>
    <source>
        <strain evidence="3">DAOM BR144</strain>
    </source>
</reference>
<dbReference type="VEuPathDB" id="FungiDB:PYU1_G012046"/>
<dbReference type="Pfam" id="PF08477">
    <property type="entry name" value="Roc"/>
    <property type="match status" value="1"/>
</dbReference>
<dbReference type="Gene3D" id="3.40.50.300">
    <property type="entry name" value="P-loop containing nucleotide triphosphate hydrolases"/>
    <property type="match status" value="1"/>
</dbReference>
<evidence type="ECO:0000313" key="4">
    <source>
        <dbReference type="Proteomes" id="UP000019132"/>
    </source>
</evidence>
<reference evidence="4" key="2">
    <citation type="submission" date="2010-04" db="EMBL/GenBank/DDBJ databases">
        <authorList>
            <person name="Buell R."/>
            <person name="Hamilton J."/>
            <person name="Hostetler J."/>
        </authorList>
    </citation>
    <scope>NUCLEOTIDE SEQUENCE [LARGE SCALE GENOMIC DNA]</scope>
    <source>
        <strain evidence="4">DAOM:BR144</strain>
    </source>
</reference>
<reference evidence="4" key="1">
    <citation type="journal article" date="2010" name="Genome Biol.">
        <title>Genome sequence of the necrotrophic plant pathogen Pythium ultimum reveals original pathogenicity mechanisms and effector repertoire.</title>
        <authorList>
            <person name="Levesque C.A."/>
            <person name="Brouwer H."/>
            <person name="Cano L."/>
            <person name="Hamilton J.P."/>
            <person name="Holt C."/>
            <person name="Huitema E."/>
            <person name="Raffaele S."/>
            <person name="Robideau G.P."/>
            <person name="Thines M."/>
            <person name="Win J."/>
            <person name="Zerillo M.M."/>
            <person name="Beakes G.W."/>
            <person name="Boore J.L."/>
            <person name="Busam D."/>
            <person name="Dumas B."/>
            <person name="Ferriera S."/>
            <person name="Fuerstenberg S.I."/>
            <person name="Gachon C.M."/>
            <person name="Gaulin E."/>
            <person name="Govers F."/>
            <person name="Grenville-Briggs L."/>
            <person name="Horner N."/>
            <person name="Hostetler J."/>
            <person name="Jiang R.H."/>
            <person name="Johnson J."/>
            <person name="Krajaejun T."/>
            <person name="Lin H."/>
            <person name="Meijer H.J."/>
            <person name="Moore B."/>
            <person name="Morris P."/>
            <person name="Phuntmart V."/>
            <person name="Puiu D."/>
            <person name="Shetty J."/>
            <person name="Stajich J.E."/>
            <person name="Tripathy S."/>
            <person name="Wawra S."/>
            <person name="van West P."/>
            <person name="Whitty B.R."/>
            <person name="Coutinho P.M."/>
            <person name="Henrissat B."/>
            <person name="Martin F."/>
            <person name="Thomas P.D."/>
            <person name="Tyler B.M."/>
            <person name="De Vries R.P."/>
            <person name="Kamoun S."/>
            <person name="Yandell M."/>
            <person name="Tisserat N."/>
            <person name="Buell C.R."/>
        </authorList>
    </citation>
    <scope>NUCLEOTIDE SEQUENCE</scope>
    <source>
        <strain evidence="4">DAOM:BR144</strain>
    </source>
</reference>
<dbReference type="OMA" id="WRISKWR"/>
<dbReference type="PROSITE" id="PS51419">
    <property type="entry name" value="RAB"/>
    <property type="match status" value="1"/>
</dbReference>
<dbReference type="GO" id="GO:0005525">
    <property type="term" value="F:GTP binding"/>
    <property type="evidence" value="ECO:0007669"/>
    <property type="project" value="UniProtKB-KW"/>
</dbReference>
<dbReference type="EnsemblProtists" id="PYU1_T012072">
    <property type="protein sequence ID" value="PYU1_T012072"/>
    <property type="gene ID" value="PYU1_G012046"/>
</dbReference>
<accession>K3X4C3</accession>
<dbReference type="Proteomes" id="UP000019132">
    <property type="component" value="Unassembled WGS sequence"/>
</dbReference>
<dbReference type="PANTHER" id="PTHR24073">
    <property type="entry name" value="DRAB5-RELATED"/>
    <property type="match status" value="1"/>
</dbReference>
<dbReference type="EMBL" id="GL376621">
    <property type="status" value="NOT_ANNOTATED_CDS"/>
    <property type="molecule type" value="Genomic_DNA"/>
</dbReference>
<dbReference type="SMART" id="SM00173">
    <property type="entry name" value="RAS"/>
    <property type="match status" value="1"/>
</dbReference>
<dbReference type="AlphaFoldDB" id="K3X4C3"/>
<dbReference type="HOGENOM" id="CLU_1328695_0_0_1"/>
<proteinExistence type="predicted"/>
<evidence type="ECO:0000313" key="3">
    <source>
        <dbReference type="EnsemblProtists" id="PYU1_T012072"/>
    </source>
</evidence>
<dbReference type="SUPFAM" id="SSF52540">
    <property type="entry name" value="P-loop containing nucleoside triphosphate hydrolases"/>
    <property type="match status" value="1"/>
</dbReference>
<dbReference type="InterPro" id="IPR027417">
    <property type="entry name" value="P-loop_NTPase"/>
</dbReference>
<dbReference type="InParanoid" id="K3X4C3"/>
<name>K3X4C3_GLOUD</name>
<evidence type="ECO:0000256" key="1">
    <source>
        <dbReference type="ARBA" id="ARBA00022741"/>
    </source>
</evidence>
<keyword evidence="2" id="KW-0342">GTP-binding</keyword>
<sequence>MEKLKIVMLGASGVGKTTLFQRLMGSVMAAKGNKEEGEDATITSTYAPSTTANIGAKMVHLERFPRVVIEVWDVPYQIFAGSAMYERYIRGAKAFVLMFAMDPDAMAMRRSWQVVLELLRSARDALVESSSLTNDNRQTQKLPVVIVGNKRDVVVTAEAEAVLLDIRAYCQQHDLSIMELSARENPTEPLQVVKILMSRILTPSGST</sequence>
<dbReference type="STRING" id="431595.K3X4C3"/>
<dbReference type="PRINTS" id="PR00449">
    <property type="entry name" value="RASTRNSFRMNG"/>
</dbReference>
<keyword evidence="1" id="KW-0547">Nucleotide-binding</keyword>
<keyword evidence="4" id="KW-1185">Reference proteome</keyword>
<protein>
    <submittedName>
        <fullName evidence="3">Uncharacterized protein</fullName>
    </submittedName>
</protein>